<dbReference type="Proteomes" id="UP000299102">
    <property type="component" value="Unassembled WGS sequence"/>
</dbReference>
<evidence type="ECO:0000313" key="1">
    <source>
        <dbReference type="EMBL" id="GBP80586.1"/>
    </source>
</evidence>
<organism evidence="1 2">
    <name type="scientific">Eumeta variegata</name>
    <name type="common">Bagworm moth</name>
    <name type="synonym">Eumeta japonica</name>
    <dbReference type="NCBI Taxonomy" id="151549"/>
    <lineage>
        <taxon>Eukaryota</taxon>
        <taxon>Metazoa</taxon>
        <taxon>Ecdysozoa</taxon>
        <taxon>Arthropoda</taxon>
        <taxon>Hexapoda</taxon>
        <taxon>Insecta</taxon>
        <taxon>Pterygota</taxon>
        <taxon>Neoptera</taxon>
        <taxon>Endopterygota</taxon>
        <taxon>Lepidoptera</taxon>
        <taxon>Glossata</taxon>
        <taxon>Ditrysia</taxon>
        <taxon>Tineoidea</taxon>
        <taxon>Psychidae</taxon>
        <taxon>Oiketicinae</taxon>
        <taxon>Eumeta</taxon>
    </lineage>
</organism>
<proteinExistence type="predicted"/>
<name>A0A4C1YWB4_EUMVA</name>
<dbReference type="EMBL" id="BGZK01001469">
    <property type="protein sequence ID" value="GBP80586.1"/>
    <property type="molecule type" value="Genomic_DNA"/>
</dbReference>
<comment type="caution">
    <text evidence="1">The sequence shown here is derived from an EMBL/GenBank/DDBJ whole genome shotgun (WGS) entry which is preliminary data.</text>
</comment>
<evidence type="ECO:0000313" key="2">
    <source>
        <dbReference type="Proteomes" id="UP000299102"/>
    </source>
</evidence>
<reference evidence="1 2" key="1">
    <citation type="journal article" date="2019" name="Commun. Biol.">
        <title>The bagworm genome reveals a unique fibroin gene that provides high tensile strength.</title>
        <authorList>
            <person name="Kono N."/>
            <person name="Nakamura H."/>
            <person name="Ohtoshi R."/>
            <person name="Tomita M."/>
            <person name="Numata K."/>
            <person name="Arakawa K."/>
        </authorList>
    </citation>
    <scope>NUCLEOTIDE SEQUENCE [LARGE SCALE GENOMIC DNA]</scope>
</reference>
<accession>A0A4C1YWB4</accession>
<protein>
    <submittedName>
        <fullName evidence="1">Uncharacterized protein</fullName>
    </submittedName>
</protein>
<keyword evidence="2" id="KW-1185">Reference proteome</keyword>
<gene>
    <name evidence="1" type="ORF">EVAR_66137_1</name>
</gene>
<dbReference type="AlphaFoldDB" id="A0A4C1YWB4"/>
<sequence>MFKTENRLKIAIGNEVEIDNFYQNRLSCVRGMDKIIILAILRNLEKSFIALSAIIKTFHYNRTPNEISNWLHEADLSRYNSNYHPLIPNETRTDLDIPQHLEVSALSLRR</sequence>